<evidence type="ECO:0000256" key="2">
    <source>
        <dbReference type="ARBA" id="ARBA00022692"/>
    </source>
</evidence>
<keyword evidence="9" id="KW-1185">Reference proteome</keyword>
<sequence>MDPATSHTAPLATLPGHRHLDGAFQGSFAGTARDITVVYVRPWYRRREYYLDGWKDAVIWRAALVECVATACSIYISGQFGMTLMNSGITQFAAYVGIFNSVFLALFIYATATATGGHLNPMITFTTVLCGLTPVPRGLVLMTAQVLGGMLAGGALRGSWGHDRAISHMGGGNFFDPTQISAGQVFLTETMCSLSLLYLAIGTGIDPRQQVLYGRQLGPLLVGLSLGLVTSSTTGIAPGFTGACMNPARAIGLAIAGWNWHDHWIWWLAPACGSILISLMYGVVPPSHAEIDDSTANEGGQEVPGRGRGDNPGSRKASV</sequence>
<proteinExistence type="inferred from homology"/>
<evidence type="ECO:0000313" key="8">
    <source>
        <dbReference type="EMBL" id="KAK3897224.1"/>
    </source>
</evidence>
<evidence type="ECO:0000256" key="6">
    <source>
        <dbReference type="SAM" id="MobiDB-lite"/>
    </source>
</evidence>
<evidence type="ECO:0000256" key="7">
    <source>
        <dbReference type="SAM" id="Phobius"/>
    </source>
</evidence>
<reference evidence="8" key="2">
    <citation type="submission" date="2023-05" db="EMBL/GenBank/DDBJ databases">
        <authorList>
            <consortium name="Lawrence Berkeley National Laboratory"/>
            <person name="Steindorff A."/>
            <person name="Hensen N."/>
            <person name="Bonometti L."/>
            <person name="Westerberg I."/>
            <person name="Brannstrom I.O."/>
            <person name="Guillou S."/>
            <person name="Cros-Aarteil S."/>
            <person name="Calhoun S."/>
            <person name="Haridas S."/>
            <person name="Kuo A."/>
            <person name="Mondo S."/>
            <person name="Pangilinan J."/>
            <person name="Riley R."/>
            <person name="Labutti K."/>
            <person name="Andreopoulos B."/>
            <person name="Lipzen A."/>
            <person name="Chen C."/>
            <person name="Yanf M."/>
            <person name="Daum C."/>
            <person name="Ng V."/>
            <person name="Clum A."/>
            <person name="Ohm R."/>
            <person name="Martin F."/>
            <person name="Silar P."/>
            <person name="Natvig D."/>
            <person name="Lalanne C."/>
            <person name="Gautier V."/>
            <person name="Ament-Velasquez S.L."/>
            <person name="Kruys A."/>
            <person name="Hutchinson M.I."/>
            <person name="Powell A.J."/>
            <person name="Barry K."/>
            <person name="Miller A.N."/>
            <person name="Grigoriev I.V."/>
            <person name="Debuchy R."/>
            <person name="Gladieux P."/>
            <person name="Thoren M.H."/>
            <person name="Johannesson H."/>
        </authorList>
    </citation>
    <scope>NUCLEOTIDE SEQUENCE</scope>
    <source>
        <strain evidence="8">CBS 103.79</strain>
    </source>
</reference>
<organism evidence="8 9">
    <name type="scientific">Staphylotrichum tortipilum</name>
    <dbReference type="NCBI Taxonomy" id="2831512"/>
    <lineage>
        <taxon>Eukaryota</taxon>
        <taxon>Fungi</taxon>
        <taxon>Dikarya</taxon>
        <taxon>Ascomycota</taxon>
        <taxon>Pezizomycotina</taxon>
        <taxon>Sordariomycetes</taxon>
        <taxon>Sordariomycetidae</taxon>
        <taxon>Sordariales</taxon>
        <taxon>Chaetomiaceae</taxon>
        <taxon>Staphylotrichum</taxon>
    </lineage>
</organism>
<evidence type="ECO:0000256" key="5">
    <source>
        <dbReference type="RuleBase" id="RU000477"/>
    </source>
</evidence>
<feature type="transmembrane region" description="Helical" evidence="7">
    <location>
        <begin position="217"/>
        <end position="237"/>
    </location>
</feature>
<keyword evidence="3 7" id="KW-1133">Transmembrane helix</keyword>
<evidence type="ECO:0000313" key="9">
    <source>
        <dbReference type="Proteomes" id="UP001303889"/>
    </source>
</evidence>
<keyword evidence="5" id="KW-0813">Transport</keyword>
<keyword evidence="2 5" id="KW-0812">Transmembrane</keyword>
<dbReference type="GO" id="GO:0015267">
    <property type="term" value="F:channel activity"/>
    <property type="evidence" value="ECO:0007669"/>
    <property type="project" value="InterPro"/>
</dbReference>
<evidence type="ECO:0000256" key="4">
    <source>
        <dbReference type="ARBA" id="ARBA00023136"/>
    </source>
</evidence>
<dbReference type="InterPro" id="IPR000425">
    <property type="entry name" value="MIP"/>
</dbReference>
<evidence type="ECO:0000256" key="1">
    <source>
        <dbReference type="ARBA" id="ARBA00004141"/>
    </source>
</evidence>
<accession>A0AAN6MBS2</accession>
<feature type="transmembrane region" description="Helical" evidence="7">
    <location>
        <begin position="58"/>
        <end position="80"/>
    </location>
</feature>
<evidence type="ECO:0000256" key="3">
    <source>
        <dbReference type="ARBA" id="ARBA00022989"/>
    </source>
</evidence>
<comment type="subcellular location">
    <subcellularLocation>
        <location evidence="1">Membrane</location>
        <topology evidence="1">Multi-pass membrane protein</topology>
    </subcellularLocation>
</comment>
<feature type="transmembrane region" description="Helical" evidence="7">
    <location>
        <begin position="185"/>
        <end position="205"/>
    </location>
</feature>
<dbReference type="Proteomes" id="UP001303889">
    <property type="component" value="Unassembled WGS sequence"/>
</dbReference>
<reference evidence="8" key="1">
    <citation type="journal article" date="2023" name="Mol. Phylogenet. Evol.">
        <title>Genome-scale phylogeny and comparative genomics of the fungal order Sordariales.</title>
        <authorList>
            <person name="Hensen N."/>
            <person name="Bonometti L."/>
            <person name="Westerberg I."/>
            <person name="Brannstrom I.O."/>
            <person name="Guillou S."/>
            <person name="Cros-Aarteil S."/>
            <person name="Calhoun S."/>
            <person name="Haridas S."/>
            <person name="Kuo A."/>
            <person name="Mondo S."/>
            <person name="Pangilinan J."/>
            <person name="Riley R."/>
            <person name="LaButti K."/>
            <person name="Andreopoulos B."/>
            <person name="Lipzen A."/>
            <person name="Chen C."/>
            <person name="Yan M."/>
            <person name="Daum C."/>
            <person name="Ng V."/>
            <person name="Clum A."/>
            <person name="Steindorff A."/>
            <person name="Ohm R.A."/>
            <person name="Martin F."/>
            <person name="Silar P."/>
            <person name="Natvig D.O."/>
            <person name="Lalanne C."/>
            <person name="Gautier V."/>
            <person name="Ament-Velasquez S.L."/>
            <person name="Kruys A."/>
            <person name="Hutchinson M.I."/>
            <person name="Powell A.J."/>
            <person name="Barry K."/>
            <person name="Miller A.N."/>
            <person name="Grigoriev I.V."/>
            <person name="Debuchy R."/>
            <person name="Gladieux P."/>
            <person name="Hiltunen Thoren M."/>
            <person name="Johannesson H."/>
        </authorList>
    </citation>
    <scope>NUCLEOTIDE SEQUENCE</scope>
    <source>
        <strain evidence="8">CBS 103.79</strain>
    </source>
</reference>
<keyword evidence="4 7" id="KW-0472">Membrane</keyword>
<feature type="transmembrane region" description="Helical" evidence="7">
    <location>
        <begin position="92"/>
        <end position="112"/>
    </location>
</feature>
<gene>
    <name evidence="8" type="ORF">C8A05DRAFT_19970</name>
</gene>
<feature type="transmembrane region" description="Helical" evidence="7">
    <location>
        <begin position="264"/>
        <end position="284"/>
    </location>
</feature>
<feature type="region of interest" description="Disordered" evidence="6">
    <location>
        <begin position="291"/>
        <end position="319"/>
    </location>
</feature>
<dbReference type="SUPFAM" id="SSF81338">
    <property type="entry name" value="Aquaporin-like"/>
    <property type="match status" value="1"/>
</dbReference>
<dbReference type="EMBL" id="MU856229">
    <property type="protein sequence ID" value="KAK3897224.1"/>
    <property type="molecule type" value="Genomic_DNA"/>
</dbReference>
<name>A0AAN6MBS2_9PEZI</name>
<protein>
    <submittedName>
        <fullName evidence="8">Aquaporin-like protein</fullName>
    </submittedName>
</protein>
<dbReference type="PRINTS" id="PR00783">
    <property type="entry name" value="MINTRINSICP"/>
</dbReference>
<dbReference type="InterPro" id="IPR023271">
    <property type="entry name" value="Aquaporin-like"/>
</dbReference>
<dbReference type="GO" id="GO:0016020">
    <property type="term" value="C:membrane"/>
    <property type="evidence" value="ECO:0007669"/>
    <property type="project" value="UniProtKB-SubCell"/>
</dbReference>
<dbReference type="Gene3D" id="1.20.1080.10">
    <property type="entry name" value="Glycerol uptake facilitator protein"/>
    <property type="match status" value="1"/>
</dbReference>
<dbReference type="Pfam" id="PF00230">
    <property type="entry name" value="MIP"/>
    <property type="match status" value="1"/>
</dbReference>
<comment type="caution">
    <text evidence="8">The sequence shown here is derived from an EMBL/GenBank/DDBJ whole genome shotgun (WGS) entry which is preliminary data.</text>
</comment>
<dbReference type="AlphaFoldDB" id="A0AAN6MBS2"/>
<dbReference type="PANTHER" id="PTHR47002">
    <property type="entry name" value="AQUAPORIN-LIKE"/>
    <property type="match status" value="1"/>
</dbReference>
<dbReference type="PANTHER" id="PTHR47002:SF2">
    <property type="entry name" value="AQUAPORIN AQPAE.A-LIKE"/>
    <property type="match status" value="1"/>
</dbReference>
<comment type="similarity">
    <text evidence="5">Belongs to the MIP/aquaporin (TC 1.A.8) family.</text>
</comment>